<dbReference type="Proteomes" id="UP001458880">
    <property type="component" value="Unassembled WGS sequence"/>
</dbReference>
<reference evidence="2 3" key="1">
    <citation type="journal article" date="2024" name="BMC Genomics">
        <title>De novo assembly and annotation of Popillia japonica's genome with initial clues to its potential as an invasive pest.</title>
        <authorList>
            <person name="Cucini C."/>
            <person name="Boschi S."/>
            <person name="Funari R."/>
            <person name="Cardaioli E."/>
            <person name="Iannotti N."/>
            <person name="Marturano G."/>
            <person name="Paoli F."/>
            <person name="Bruttini M."/>
            <person name="Carapelli A."/>
            <person name="Frati F."/>
            <person name="Nardi F."/>
        </authorList>
    </citation>
    <scope>NUCLEOTIDE SEQUENCE [LARGE SCALE GENOMIC DNA]</scope>
    <source>
        <strain evidence="2">DMR45628</strain>
    </source>
</reference>
<organism evidence="2 3">
    <name type="scientific">Popillia japonica</name>
    <name type="common">Japanese beetle</name>
    <dbReference type="NCBI Taxonomy" id="7064"/>
    <lineage>
        <taxon>Eukaryota</taxon>
        <taxon>Metazoa</taxon>
        <taxon>Ecdysozoa</taxon>
        <taxon>Arthropoda</taxon>
        <taxon>Hexapoda</taxon>
        <taxon>Insecta</taxon>
        <taxon>Pterygota</taxon>
        <taxon>Neoptera</taxon>
        <taxon>Endopterygota</taxon>
        <taxon>Coleoptera</taxon>
        <taxon>Polyphaga</taxon>
        <taxon>Scarabaeiformia</taxon>
        <taxon>Scarabaeidae</taxon>
        <taxon>Rutelinae</taxon>
        <taxon>Popillia</taxon>
    </lineage>
</organism>
<sequence length="335" mass="38233">MFFIQLNITTAFDDFTAQEKKKKYGADTDKAKDSVKGLENSERDESAEYIDTDKAKDSVKGLENSERDESAEYMIYSGADTDKAKDSVKGLENSERDESAEYMEEEKEVEQPISSRLSEIKGKHGYKWNKCSAGHHNKQLEKDQIGRNDEVREILNRPRTTEDVNVSNISKRSNVTADGERNRKNVLSTKNCVENIEVNNFTTRKRSIRGKNTSTTLTAVENRKWIFASNFVNSTTEDDIKEHLVSNKMNSLDIFLSDLKPNVISLTEHWLRISQVLSVNMSDYEMASCYSRSLKIHGGSCILLKKGVPYTELVCLKQKSKELIFECLQFAPNYL</sequence>
<proteinExistence type="predicted"/>
<dbReference type="EMBL" id="JASPKY010000271">
    <property type="protein sequence ID" value="KAK9711867.1"/>
    <property type="molecule type" value="Genomic_DNA"/>
</dbReference>
<feature type="compositionally biased region" description="Basic and acidic residues" evidence="1">
    <location>
        <begin position="24"/>
        <end position="70"/>
    </location>
</feature>
<feature type="region of interest" description="Disordered" evidence="1">
    <location>
        <begin position="84"/>
        <end position="114"/>
    </location>
</feature>
<evidence type="ECO:0000256" key="1">
    <source>
        <dbReference type="SAM" id="MobiDB-lite"/>
    </source>
</evidence>
<keyword evidence="3" id="KW-1185">Reference proteome</keyword>
<comment type="caution">
    <text evidence="2">The sequence shown here is derived from an EMBL/GenBank/DDBJ whole genome shotgun (WGS) entry which is preliminary data.</text>
</comment>
<feature type="region of interest" description="Disordered" evidence="1">
    <location>
        <begin position="19"/>
        <end position="70"/>
    </location>
</feature>
<dbReference type="AlphaFoldDB" id="A0AAW1K2D9"/>
<name>A0AAW1K2D9_POPJA</name>
<gene>
    <name evidence="2" type="ORF">QE152_g25205</name>
</gene>
<protein>
    <submittedName>
        <fullName evidence="2">Uncharacterized protein</fullName>
    </submittedName>
</protein>
<accession>A0AAW1K2D9</accession>
<feature type="compositionally biased region" description="Basic and acidic residues" evidence="1">
    <location>
        <begin position="84"/>
        <end position="99"/>
    </location>
</feature>
<evidence type="ECO:0000313" key="2">
    <source>
        <dbReference type="EMBL" id="KAK9711867.1"/>
    </source>
</evidence>
<evidence type="ECO:0000313" key="3">
    <source>
        <dbReference type="Proteomes" id="UP001458880"/>
    </source>
</evidence>